<organism evidence="2 3">
    <name type="scientific">Phytophthora nicotianae P1976</name>
    <dbReference type="NCBI Taxonomy" id="1317066"/>
    <lineage>
        <taxon>Eukaryota</taxon>
        <taxon>Sar</taxon>
        <taxon>Stramenopiles</taxon>
        <taxon>Oomycota</taxon>
        <taxon>Peronosporomycetes</taxon>
        <taxon>Peronosporales</taxon>
        <taxon>Peronosporaceae</taxon>
        <taxon>Phytophthora</taxon>
    </lineage>
</organism>
<gene>
    <name evidence="2" type="ORF">F444_06872</name>
</gene>
<dbReference type="AlphaFoldDB" id="A0A081AGM3"/>
<feature type="compositionally biased region" description="Basic and acidic residues" evidence="1">
    <location>
        <begin position="41"/>
        <end position="58"/>
    </location>
</feature>
<sequence>MQTRASIFAQHMPALHQECRRHCIGVKSAAVAASSPLSRVTSDRPAIRQQSRPDGDNG</sequence>
<protein>
    <submittedName>
        <fullName evidence="2">Uncharacterized protein</fullName>
    </submittedName>
</protein>
<feature type="region of interest" description="Disordered" evidence="1">
    <location>
        <begin position="34"/>
        <end position="58"/>
    </location>
</feature>
<reference evidence="2 3" key="1">
    <citation type="submission" date="2013-11" db="EMBL/GenBank/DDBJ databases">
        <title>The Genome Sequence of Phytophthora parasitica P1976.</title>
        <authorList>
            <consortium name="The Broad Institute Genomics Platform"/>
            <person name="Russ C."/>
            <person name="Tyler B."/>
            <person name="Panabieres F."/>
            <person name="Shan W."/>
            <person name="Tripathy S."/>
            <person name="Grunwald N."/>
            <person name="Machado M."/>
            <person name="Johnson C.S."/>
            <person name="Walker B."/>
            <person name="Young S."/>
            <person name="Zeng Q."/>
            <person name="Gargeya S."/>
            <person name="Fitzgerald M."/>
            <person name="Haas B."/>
            <person name="Abouelleil A."/>
            <person name="Allen A.W."/>
            <person name="Alvarado L."/>
            <person name="Arachchi H.M."/>
            <person name="Berlin A.M."/>
            <person name="Chapman S.B."/>
            <person name="Gainer-Dewar J."/>
            <person name="Goldberg J."/>
            <person name="Griggs A."/>
            <person name="Gujja S."/>
            <person name="Hansen M."/>
            <person name="Howarth C."/>
            <person name="Imamovic A."/>
            <person name="Ireland A."/>
            <person name="Larimer J."/>
            <person name="McCowan C."/>
            <person name="Murphy C."/>
            <person name="Pearson M."/>
            <person name="Poon T.W."/>
            <person name="Priest M."/>
            <person name="Roberts A."/>
            <person name="Saif S."/>
            <person name="Shea T."/>
            <person name="Sisk P."/>
            <person name="Sykes S."/>
            <person name="Wortman J."/>
            <person name="Nusbaum C."/>
            <person name="Birren B."/>
        </authorList>
    </citation>
    <scope>NUCLEOTIDE SEQUENCE [LARGE SCALE GENOMIC DNA]</scope>
    <source>
        <strain evidence="2 3">P1976</strain>
    </source>
</reference>
<dbReference type="Proteomes" id="UP000028582">
    <property type="component" value="Unassembled WGS sequence"/>
</dbReference>
<evidence type="ECO:0000256" key="1">
    <source>
        <dbReference type="SAM" id="MobiDB-lite"/>
    </source>
</evidence>
<proteinExistence type="predicted"/>
<evidence type="ECO:0000313" key="2">
    <source>
        <dbReference type="EMBL" id="ETO78034.1"/>
    </source>
</evidence>
<dbReference type="EMBL" id="ANJA01001229">
    <property type="protein sequence ID" value="ETO78034.1"/>
    <property type="molecule type" value="Genomic_DNA"/>
</dbReference>
<name>A0A081AGM3_PHYNI</name>
<comment type="caution">
    <text evidence="2">The sequence shown here is derived from an EMBL/GenBank/DDBJ whole genome shotgun (WGS) entry which is preliminary data.</text>
</comment>
<evidence type="ECO:0000313" key="3">
    <source>
        <dbReference type="Proteomes" id="UP000028582"/>
    </source>
</evidence>
<accession>A0A081AGM3</accession>